<dbReference type="STRING" id="560819.SAMN05428998_104144"/>
<dbReference type="RefSeq" id="WP_085121847.1">
    <property type="nucleotide sequence ID" value="NZ_FWZX01000004.1"/>
</dbReference>
<dbReference type="SUPFAM" id="SSF52799">
    <property type="entry name" value="(Phosphotyrosine protein) phosphatases II"/>
    <property type="match status" value="1"/>
</dbReference>
<dbReference type="AlphaFoldDB" id="A0A1Y6BGY2"/>
<dbReference type="EMBL" id="FWZX01000004">
    <property type="protein sequence ID" value="SMF08562.1"/>
    <property type="molecule type" value="Genomic_DNA"/>
</dbReference>
<proteinExistence type="predicted"/>
<evidence type="ECO:0000313" key="2">
    <source>
        <dbReference type="Proteomes" id="UP000192917"/>
    </source>
</evidence>
<keyword evidence="2" id="KW-1185">Reference proteome</keyword>
<dbReference type="InterPro" id="IPR029021">
    <property type="entry name" value="Prot-tyrosine_phosphatase-like"/>
</dbReference>
<name>A0A1Y6BGY2_9PROT</name>
<dbReference type="Gene3D" id="3.90.190.10">
    <property type="entry name" value="Protein tyrosine phosphatase superfamily"/>
    <property type="match status" value="1"/>
</dbReference>
<evidence type="ECO:0000313" key="1">
    <source>
        <dbReference type="EMBL" id="SMF08562.1"/>
    </source>
</evidence>
<sequence length="225" mass="24638">MADHAGSVPRRPLSLPMRLWGRACARLHHFHWVDESLARSAQSYFGHTGLLLDLHGFRALLNLRGDNSGSPWYEAEKAACLARGAPLIDVTLSSRRLPHRAALLAVTAAFATAPRPLLMKCSGGADRTGFAAGLYLVGRDGLAGLPAARRQLSAWPYLHLPQQHQKWMRPFFDYLEEGLRAGAGERTLDAWLAEDYDPGRFADWLTARGLAGGWKPPADLPDPGA</sequence>
<gene>
    <name evidence="1" type="ORF">SAMN05428998_104144</name>
</gene>
<reference evidence="1 2" key="1">
    <citation type="submission" date="2017-04" db="EMBL/GenBank/DDBJ databases">
        <authorList>
            <person name="Afonso C.L."/>
            <person name="Miller P.J."/>
            <person name="Scott M.A."/>
            <person name="Spackman E."/>
            <person name="Goraichik I."/>
            <person name="Dimitrov K.M."/>
            <person name="Suarez D.L."/>
            <person name="Swayne D.E."/>
        </authorList>
    </citation>
    <scope>NUCLEOTIDE SEQUENCE [LARGE SCALE GENOMIC DNA]</scope>
    <source>
        <strain evidence="1 2">USBA 355</strain>
    </source>
</reference>
<dbReference type="Proteomes" id="UP000192917">
    <property type="component" value="Unassembled WGS sequence"/>
</dbReference>
<accession>A0A1Y6BGY2</accession>
<protein>
    <submittedName>
        <fullName evidence="1">Protein tyrosine/serine phosphatase</fullName>
    </submittedName>
</protein>
<organism evidence="1 2">
    <name type="scientific">Tistlia consotensis USBA 355</name>
    <dbReference type="NCBI Taxonomy" id="560819"/>
    <lineage>
        <taxon>Bacteria</taxon>
        <taxon>Pseudomonadati</taxon>
        <taxon>Pseudomonadota</taxon>
        <taxon>Alphaproteobacteria</taxon>
        <taxon>Rhodospirillales</taxon>
        <taxon>Rhodovibrionaceae</taxon>
        <taxon>Tistlia</taxon>
    </lineage>
</organism>